<proteinExistence type="predicted"/>
<keyword evidence="2" id="KW-1185">Reference proteome</keyword>
<dbReference type="EMBL" id="JACEIK010002005">
    <property type="protein sequence ID" value="MCD9558369.1"/>
    <property type="molecule type" value="Genomic_DNA"/>
</dbReference>
<gene>
    <name evidence="1" type="ORF">HAX54_015719</name>
</gene>
<name>A0ABS8UHK0_DATST</name>
<evidence type="ECO:0000313" key="2">
    <source>
        <dbReference type="Proteomes" id="UP000823775"/>
    </source>
</evidence>
<sequence>MRALLGVRHCLPSAMQGAKQILSLRDGRGDAALERRVGMGDAARVIGHDFQQKLSLNSENGEQNSQTCAVGSAQAKQHKAWRDTQATPKQQQGRHALMLVHPGTRCAANLMLLVHRHTEALALLAPRRIAGV</sequence>
<accession>A0ABS8UHK0</accession>
<evidence type="ECO:0000313" key="1">
    <source>
        <dbReference type="EMBL" id="MCD9558369.1"/>
    </source>
</evidence>
<dbReference type="Proteomes" id="UP000823775">
    <property type="component" value="Unassembled WGS sequence"/>
</dbReference>
<comment type="caution">
    <text evidence="1">The sequence shown here is derived from an EMBL/GenBank/DDBJ whole genome shotgun (WGS) entry which is preliminary data.</text>
</comment>
<protein>
    <submittedName>
        <fullName evidence="1">Uncharacterized protein</fullName>
    </submittedName>
</protein>
<reference evidence="1 2" key="1">
    <citation type="journal article" date="2021" name="BMC Genomics">
        <title>Datura genome reveals duplications of psychoactive alkaloid biosynthetic genes and high mutation rate following tissue culture.</title>
        <authorList>
            <person name="Rajewski A."/>
            <person name="Carter-House D."/>
            <person name="Stajich J."/>
            <person name="Litt A."/>
        </authorList>
    </citation>
    <scope>NUCLEOTIDE SEQUENCE [LARGE SCALE GENOMIC DNA]</scope>
    <source>
        <strain evidence="1">AR-01</strain>
    </source>
</reference>
<organism evidence="1 2">
    <name type="scientific">Datura stramonium</name>
    <name type="common">Jimsonweed</name>
    <name type="synonym">Common thornapple</name>
    <dbReference type="NCBI Taxonomy" id="4076"/>
    <lineage>
        <taxon>Eukaryota</taxon>
        <taxon>Viridiplantae</taxon>
        <taxon>Streptophyta</taxon>
        <taxon>Embryophyta</taxon>
        <taxon>Tracheophyta</taxon>
        <taxon>Spermatophyta</taxon>
        <taxon>Magnoliopsida</taxon>
        <taxon>eudicotyledons</taxon>
        <taxon>Gunneridae</taxon>
        <taxon>Pentapetalae</taxon>
        <taxon>asterids</taxon>
        <taxon>lamiids</taxon>
        <taxon>Solanales</taxon>
        <taxon>Solanaceae</taxon>
        <taxon>Solanoideae</taxon>
        <taxon>Datureae</taxon>
        <taxon>Datura</taxon>
    </lineage>
</organism>